<dbReference type="RefSeq" id="WP_149390483.1">
    <property type="nucleotide sequence ID" value="NZ_SMRS01000003.1"/>
</dbReference>
<dbReference type="OrthoDB" id="9802127at2"/>
<dbReference type="PANTHER" id="PTHR30368:SF2">
    <property type="entry name" value="SULFATE-BINDING PROTEIN"/>
    <property type="match status" value="1"/>
</dbReference>
<dbReference type="SUPFAM" id="SSF53850">
    <property type="entry name" value="Periplasmic binding protein-like II"/>
    <property type="match status" value="1"/>
</dbReference>
<comment type="subcellular location">
    <subcellularLocation>
        <location evidence="1">Periplasm</location>
    </subcellularLocation>
</comment>
<dbReference type="InterPro" id="IPR005669">
    <property type="entry name" value="Thiosulph/SO4-bd"/>
</dbReference>
<evidence type="ECO:0000313" key="8">
    <source>
        <dbReference type="Proteomes" id="UP000325302"/>
    </source>
</evidence>
<dbReference type="Proteomes" id="UP000325302">
    <property type="component" value="Unassembled WGS sequence"/>
</dbReference>
<evidence type="ECO:0000256" key="4">
    <source>
        <dbReference type="ARBA" id="ARBA00022729"/>
    </source>
</evidence>
<dbReference type="PANTHER" id="PTHR30368">
    <property type="entry name" value="SULFATE-BINDING PROTEIN"/>
    <property type="match status" value="1"/>
</dbReference>
<sequence length="346" mass="39012">MLPLRSLLILALISSLWSLSAQARDVDLLHVSYDPTREFYQAYNTLFAEHWRAEKGESVRVRMSHGGSGRQALSVIQGLPADIVSLALAYDIDMIAQQSRRLPATWQQNLPEASAPYHSTVVFLVRKGNPKQIHDWSDLIQEGVEIITPNPKTSGGARWNYLAAWGFALQQEVGDLTQWQSLDLHTRQQAELQAEAFVRQLYQQVLVMDTGARAATNSFVDRGLGDVLLAWENEALMALEQLESGEFELVYPSLSIRAEPPVAVVSRNAERRGTEVIAQAYLEYLYSEAAQTLIAQYHFRSQTNLAGTDFPQLTLFRLEQLYPSWQDAHQAHFASGARFDRLSRPQ</sequence>
<dbReference type="NCBIfam" id="NF008106">
    <property type="entry name" value="PRK10852.1"/>
    <property type="match status" value="1"/>
</dbReference>
<comment type="caution">
    <text evidence="7">The sequence shown here is derived from an EMBL/GenBank/DDBJ whole genome shotgun (WGS) entry which is preliminary data.</text>
</comment>
<dbReference type="GO" id="GO:1901681">
    <property type="term" value="F:sulfur compound binding"/>
    <property type="evidence" value="ECO:0007669"/>
    <property type="project" value="InterPro"/>
</dbReference>
<reference evidence="7 8" key="1">
    <citation type="submission" date="2019-03" db="EMBL/GenBank/DDBJ databases">
        <title>Nitrincola sp. nov. isolated from an Indian soda lake.</title>
        <authorList>
            <person name="Joshi A."/>
            <person name="Thite S.V."/>
            <person name="Joseph N."/>
            <person name="Dhotre D."/>
            <person name="Moorthy M."/>
            <person name="Shouche Y.S."/>
        </authorList>
    </citation>
    <scope>NUCLEOTIDE SEQUENCE [LARGE SCALE GENOMIC DNA]</scope>
    <source>
        <strain evidence="7 8">MEB193</strain>
    </source>
</reference>
<proteinExistence type="inferred from homology"/>
<dbReference type="InterPro" id="IPR034408">
    <property type="entry name" value="Sulphate/thiosulphate_BS"/>
</dbReference>
<dbReference type="GO" id="GO:0140104">
    <property type="term" value="F:molecular carrier activity"/>
    <property type="evidence" value="ECO:0007669"/>
    <property type="project" value="InterPro"/>
</dbReference>
<keyword evidence="4 6" id="KW-0732">Signal</keyword>
<keyword evidence="8" id="KW-1185">Reference proteome</keyword>
<organism evidence="7 8">
    <name type="scientific">Nitrincola tapanii</name>
    <dbReference type="NCBI Taxonomy" id="1708751"/>
    <lineage>
        <taxon>Bacteria</taxon>
        <taxon>Pseudomonadati</taxon>
        <taxon>Pseudomonadota</taxon>
        <taxon>Gammaproteobacteria</taxon>
        <taxon>Oceanospirillales</taxon>
        <taxon>Oceanospirillaceae</taxon>
        <taxon>Nitrincola</taxon>
    </lineage>
</organism>
<dbReference type="Pfam" id="PF13531">
    <property type="entry name" value="SBP_bac_11"/>
    <property type="match status" value="1"/>
</dbReference>
<keyword evidence="5" id="KW-0574">Periplasm</keyword>
<dbReference type="GO" id="GO:0042597">
    <property type="term" value="C:periplasmic space"/>
    <property type="evidence" value="ECO:0007669"/>
    <property type="project" value="UniProtKB-SubCell"/>
</dbReference>
<dbReference type="EMBL" id="SMRS01000003">
    <property type="protein sequence ID" value="KAA0875477.1"/>
    <property type="molecule type" value="Genomic_DNA"/>
</dbReference>
<evidence type="ECO:0000256" key="2">
    <source>
        <dbReference type="ARBA" id="ARBA00006099"/>
    </source>
</evidence>
<evidence type="ECO:0000256" key="6">
    <source>
        <dbReference type="SAM" id="SignalP"/>
    </source>
</evidence>
<dbReference type="NCBIfam" id="NF008022">
    <property type="entry name" value="PRK10752.1"/>
    <property type="match status" value="1"/>
</dbReference>
<dbReference type="CDD" id="cd01005">
    <property type="entry name" value="PBP2_CysP"/>
    <property type="match status" value="1"/>
</dbReference>
<dbReference type="NCBIfam" id="TIGR00971">
    <property type="entry name" value="3a0106s03"/>
    <property type="match status" value="1"/>
</dbReference>
<gene>
    <name evidence="7" type="ORF">E1H14_05720</name>
</gene>
<comment type="similarity">
    <text evidence="2">Belongs to the prokaryotic sulfate-binding protein family.</text>
</comment>
<accession>A0A5A9W443</accession>
<name>A0A5A9W443_9GAMM</name>
<dbReference type="AlphaFoldDB" id="A0A5A9W443"/>
<evidence type="ECO:0000256" key="1">
    <source>
        <dbReference type="ARBA" id="ARBA00004418"/>
    </source>
</evidence>
<protein>
    <submittedName>
        <fullName evidence="7">Sulfate ABC transporter substrate-binding protein</fullName>
    </submittedName>
</protein>
<evidence type="ECO:0000313" key="7">
    <source>
        <dbReference type="EMBL" id="KAA0875477.1"/>
    </source>
</evidence>
<keyword evidence="3" id="KW-0813">Transport</keyword>
<evidence type="ECO:0000256" key="5">
    <source>
        <dbReference type="ARBA" id="ARBA00022764"/>
    </source>
</evidence>
<dbReference type="Gene3D" id="3.40.190.10">
    <property type="entry name" value="Periplasmic binding protein-like II"/>
    <property type="match status" value="2"/>
</dbReference>
<dbReference type="GO" id="GO:1902358">
    <property type="term" value="P:sulfate transmembrane transport"/>
    <property type="evidence" value="ECO:0007669"/>
    <property type="project" value="InterPro"/>
</dbReference>
<feature type="signal peptide" evidence="6">
    <location>
        <begin position="1"/>
        <end position="23"/>
    </location>
</feature>
<feature type="chain" id="PRO_5022784156" evidence="6">
    <location>
        <begin position="24"/>
        <end position="346"/>
    </location>
</feature>
<dbReference type="PROSITE" id="PS00757">
    <property type="entry name" value="PROK_SULFATE_BIND_2"/>
    <property type="match status" value="1"/>
</dbReference>
<evidence type="ECO:0000256" key="3">
    <source>
        <dbReference type="ARBA" id="ARBA00022448"/>
    </source>
</evidence>